<protein>
    <submittedName>
        <fullName evidence="1">Uncharacterized protein</fullName>
    </submittedName>
</protein>
<dbReference type="EMBL" id="LBOW01000006">
    <property type="protein sequence ID" value="KKP44782.1"/>
    <property type="molecule type" value="Genomic_DNA"/>
</dbReference>
<gene>
    <name evidence="1" type="ORF">UR35_C0006G0017</name>
</gene>
<accession>A0A0G0CMY9</accession>
<dbReference type="AlphaFoldDB" id="A0A0G0CMY9"/>
<sequence length="86" mass="9807">MSQSNKKILKDKMDRLAQSDSSISYAQLSRKSNKFIEKCGVGSQLVQTNKAVPRPPEEEINHLAKTWCELMLNQIQEKAMQTRVAE</sequence>
<dbReference type="Proteomes" id="UP000034778">
    <property type="component" value="Unassembled WGS sequence"/>
</dbReference>
<evidence type="ECO:0000313" key="2">
    <source>
        <dbReference type="Proteomes" id="UP000034778"/>
    </source>
</evidence>
<organism evidence="1 2">
    <name type="scientific">Candidatus Woesebacteria bacterium GW2011_GWB1_33_22</name>
    <dbReference type="NCBI Taxonomy" id="1618566"/>
    <lineage>
        <taxon>Bacteria</taxon>
        <taxon>Candidatus Woeseibacteriota</taxon>
    </lineage>
</organism>
<evidence type="ECO:0000313" key="1">
    <source>
        <dbReference type="EMBL" id="KKP44782.1"/>
    </source>
</evidence>
<comment type="caution">
    <text evidence="1">The sequence shown here is derived from an EMBL/GenBank/DDBJ whole genome shotgun (WGS) entry which is preliminary data.</text>
</comment>
<reference evidence="1 2" key="1">
    <citation type="journal article" date="2015" name="Nature">
        <title>rRNA introns, odd ribosomes, and small enigmatic genomes across a large radiation of phyla.</title>
        <authorList>
            <person name="Brown C.T."/>
            <person name="Hug L.A."/>
            <person name="Thomas B.C."/>
            <person name="Sharon I."/>
            <person name="Castelle C.J."/>
            <person name="Singh A."/>
            <person name="Wilkins M.J."/>
            <person name="Williams K.H."/>
            <person name="Banfield J.F."/>
        </authorList>
    </citation>
    <scope>NUCLEOTIDE SEQUENCE [LARGE SCALE GENOMIC DNA]</scope>
</reference>
<dbReference type="STRING" id="1618566.UR35_C0006G0017"/>
<name>A0A0G0CMY9_9BACT</name>
<proteinExistence type="predicted"/>